<name>A0AAW3ZIT1_9GAMM</name>
<dbReference type="SUPFAM" id="SSF46955">
    <property type="entry name" value="Putative DNA-binding domain"/>
    <property type="match status" value="1"/>
</dbReference>
<dbReference type="InterPro" id="IPR009061">
    <property type="entry name" value="DNA-bd_dom_put_sf"/>
</dbReference>
<dbReference type="RefSeq" id="WP_192027732.1">
    <property type="nucleotide sequence ID" value="NZ_JACYTR010000002.1"/>
</dbReference>
<accession>A0AAW3ZIT1</accession>
<dbReference type="PANTHER" id="PTHR30204">
    <property type="entry name" value="REDOX-CYCLING DRUG-SENSING TRANSCRIPTIONAL ACTIVATOR SOXR"/>
    <property type="match status" value="1"/>
</dbReference>
<protein>
    <recommendedName>
        <fullName evidence="1">Mercuric resistance operon regulatory protein</fullName>
    </recommendedName>
</protein>
<keyword evidence="5 10" id="KW-0238">DNA-binding</keyword>
<comment type="function">
    <text evidence="7">Mediates the mercuric-dependent induction of mercury resistance operon. In the absence of mercury MerR represses transcription by binding tightly to the mer operator region; when mercury is present the dimeric complex binds a single ion and becomes a potent transcriptional activator, while remaining bound to the mer site.</text>
</comment>
<dbReference type="GO" id="GO:0045340">
    <property type="term" value="F:mercury ion binding"/>
    <property type="evidence" value="ECO:0007669"/>
    <property type="project" value="InterPro"/>
</dbReference>
<sequence>MSALTIGKLAQQAGVGVETVRFYEREGLLPVPPRRGFGFRHYPAESVERLHFIQRAKRLGFALKEVRELLELRVTADVSCAEVQQLASAKLADIEERIRDLQRMRKALRALAEHCQADGPISDCPILDFLSREGG</sequence>
<evidence type="ECO:0000256" key="5">
    <source>
        <dbReference type="ARBA" id="ARBA00023125"/>
    </source>
</evidence>
<keyword evidence="2" id="KW-0475">Mercuric resistance</keyword>
<dbReference type="Proteomes" id="UP000613768">
    <property type="component" value="Unassembled WGS sequence"/>
</dbReference>
<keyword evidence="6" id="KW-0804">Transcription</keyword>
<dbReference type="Gene3D" id="1.10.1660.10">
    <property type="match status" value="1"/>
</dbReference>
<keyword evidence="11" id="KW-1185">Reference proteome</keyword>
<evidence type="ECO:0000256" key="1">
    <source>
        <dbReference type="ARBA" id="ARBA00017146"/>
    </source>
</evidence>
<keyword evidence="8" id="KW-0175">Coiled coil</keyword>
<dbReference type="InterPro" id="IPR015358">
    <property type="entry name" value="Tscrpt_reg_MerR_DNA-bd"/>
</dbReference>
<organism evidence="10 11">
    <name type="scientific">Pseudomarimonas arenosa</name>
    <dbReference type="NCBI Taxonomy" id="2774145"/>
    <lineage>
        <taxon>Bacteria</taxon>
        <taxon>Pseudomonadati</taxon>
        <taxon>Pseudomonadota</taxon>
        <taxon>Gammaproteobacteria</taxon>
        <taxon>Lysobacterales</taxon>
        <taxon>Lysobacteraceae</taxon>
        <taxon>Pseudomarimonas</taxon>
    </lineage>
</organism>
<proteinExistence type="predicted"/>
<evidence type="ECO:0000256" key="3">
    <source>
        <dbReference type="ARBA" id="ARBA00022914"/>
    </source>
</evidence>
<dbReference type="Pfam" id="PF00376">
    <property type="entry name" value="MerR"/>
    <property type="match status" value="1"/>
</dbReference>
<dbReference type="GO" id="GO:0003700">
    <property type="term" value="F:DNA-binding transcription factor activity"/>
    <property type="evidence" value="ECO:0007669"/>
    <property type="project" value="InterPro"/>
</dbReference>
<evidence type="ECO:0000256" key="8">
    <source>
        <dbReference type="SAM" id="Coils"/>
    </source>
</evidence>
<dbReference type="CDD" id="cd04783">
    <property type="entry name" value="HTH_MerR1"/>
    <property type="match status" value="1"/>
</dbReference>
<dbReference type="AlphaFoldDB" id="A0AAW3ZIT1"/>
<dbReference type="EMBL" id="JACYTR010000002">
    <property type="protein sequence ID" value="MBD8524381.1"/>
    <property type="molecule type" value="Genomic_DNA"/>
</dbReference>
<evidence type="ECO:0000259" key="9">
    <source>
        <dbReference type="PROSITE" id="PS50937"/>
    </source>
</evidence>
<comment type="caution">
    <text evidence="10">The sequence shown here is derived from an EMBL/GenBank/DDBJ whole genome shotgun (WGS) entry which is preliminary data.</text>
</comment>
<dbReference type="InterPro" id="IPR011794">
    <property type="entry name" value="MerR"/>
</dbReference>
<dbReference type="InterPro" id="IPR047057">
    <property type="entry name" value="MerR_fam"/>
</dbReference>
<evidence type="ECO:0000256" key="6">
    <source>
        <dbReference type="ARBA" id="ARBA00023163"/>
    </source>
</evidence>
<dbReference type="PROSITE" id="PS50937">
    <property type="entry name" value="HTH_MERR_2"/>
    <property type="match status" value="1"/>
</dbReference>
<evidence type="ECO:0000313" key="10">
    <source>
        <dbReference type="EMBL" id="MBD8524381.1"/>
    </source>
</evidence>
<reference evidence="10 11" key="1">
    <citation type="submission" date="2020-09" db="EMBL/GenBank/DDBJ databases">
        <title>Pseudoxanthomonas sp. CAU 1598 isolated from sand of Yaerae Beach.</title>
        <authorList>
            <person name="Kim W."/>
        </authorList>
    </citation>
    <scope>NUCLEOTIDE SEQUENCE [LARGE SCALE GENOMIC DNA]</scope>
    <source>
        <strain evidence="10 11">CAU 1598</strain>
    </source>
</reference>
<dbReference type="PRINTS" id="PR00040">
    <property type="entry name" value="HTHMERR"/>
</dbReference>
<dbReference type="Pfam" id="PF09278">
    <property type="entry name" value="MerR-DNA-bind"/>
    <property type="match status" value="1"/>
</dbReference>
<feature type="domain" description="HTH merR-type" evidence="9">
    <location>
        <begin position="3"/>
        <end position="72"/>
    </location>
</feature>
<dbReference type="GO" id="GO:0003677">
    <property type="term" value="F:DNA binding"/>
    <property type="evidence" value="ECO:0007669"/>
    <property type="project" value="UniProtKB-KW"/>
</dbReference>
<dbReference type="PANTHER" id="PTHR30204:SF92">
    <property type="entry name" value="HTH-TYPE TRANSCRIPTIONAL REGULATOR ZNTR"/>
    <property type="match status" value="1"/>
</dbReference>
<evidence type="ECO:0000256" key="2">
    <source>
        <dbReference type="ARBA" id="ARBA00022466"/>
    </source>
</evidence>
<evidence type="ECO:0000256" key="4">
    <source>
        <dbReference type="ARBA" id="ARBA00023015"/>
    </source>
</evidence>
<gene>
    <name evidence="10" type="ORF">IFO71_01385</name>
</gene>
<dbReference type="InterPro" id="IPR000551">
    <property type="entry name" value="MerR-type_HTH_dom"/>
</dbReference>
<evidence type="ECO:0000313" key="11">
    <source>
        <dbReference type="Proteomes" id="UP000613768"/>
    </source>
</evidence>
<dbReference type="SMART" id="SM00422">
    <property type="entry name" value="HTH_MERR"/>
    <property type="match status" value="1"/>
</dbReference>
<keyword evidence="3" id="KW-0476">Mercury</keyword>
<dbReference type="GO" id="GO:0046689">
    <property type="term" value="P:response to mercury ion"/>
    <property type="evidence" value="ECO:0007669"/>
    <property type="project" value="UniProtKB-KW"/>
</dbReference>
<keyword evidence="4" id="KW-0805">Transcription regulation</keyword>
<evidence type="ECO:0000256" key="7">
    <source>
        <dbReference type="ARBA" id="ARBA00024874"/>
    </source>
</evidence>
<feature type="coiled-coil region" evidence="8">
    <location>
        <begin position="84"/>
        <end position="118"/>
    </location>
</feature>